<evidence type="ECO:0000256" key="1">
    <source>
        <dbReference type="SAM" id="MobiDB-lite"/>
    </source>
</evidence>
<dbReference type="PANTHER" id="PTHR36091">
    <property type="entry name" value="ALTERED INHERITANCE OF MITOCHONDRIA PROTEIN 9, MITOCHONDRIAL"/>
    <property type="match status" value="1"/>
</dbReference>
<gene>
    <name evidence="3" type="ORF">RAG0_06039</name>
</gene>
<dbReference type="InterPro" id="IPR011009">
    <property type="entry name" value="Kinase-like_dom_sf"/>
</dbReference>
<feature type="region of interest" description="Disordered" evidence="1">
    <location>
        <begin position="387"/>
        <end position="413"/>
    </location>
</feature>
<dbReference type="OrthoDB" id="2831558at2759"/>
<evidence type="ECO:0000313" key="4">
    <source>
        <dbReference type="Proteomes" id="UP000178912"/>
    </source>
</evidence>
<dbReference type="Proteomes" id="UP000178912">
    <property type="component" value="Unassembled WGS sequence"/>
</dbReference>
<feature type="domain" description="Aminoglycoside phosphotransferase" evidence="2">
    <location>
        <begin position="289"/>
        <end position="369"/>
    </location>
</feature>
<evidence type="ECO:0000313" key="3">
    <source>
        <dbReference type="EMBL" id="CZS96877.1"/>
    </source>
</evidence>
<protein>
    <recommendedName>
        <fullName evidence="2">Aminoglycoside phosphotransferase domain-containing protein</fullName>
    </recommendedName>
</protein>
<evidence type="ECO:0000259" key="2">
    <source>
        <dbReference type="Pfam" id="PF01636"/>
    </source>
</evidence>
<reference evidence="4" key="1">
    <citation type="submission" date="2016-03" db="EMBL/GenBank/DDBJ databases">
        <authorList>
            <person name="Guldener U."/>
        </authorList>
    </citation>
    <scope>NUCLEOTIDE SEQUENCE [LARGE SCALE GENOMIC DNA]</scope>
    <source>
        <strain evidence="4">04CH-RAC-A.6.1</strain>
    </source>
</reference>
<dbReference type="EMBL" id="FJUX01000028">
    <property type="protein sequence ID" value="CZS96877.1"/>
    <property type="molecule type" value="Genomic_DNA"/>
</dbReference>
<accession>A0A1E1KFR3</accession>
<keyword evidence="4" id="KW-1185">Reference proteome</keyword>
<dbReference type="AlphaFoldDB" id="A0A1E1KFR3"/>
<dbReference type="GO" id="GO:0005739">
    <property type="term" value="C:mitochondrion"/>
    <property type="evidence" value="ECO:0007669"/>
    <property type="project" value="TreeGrafter"/>
</dbReference>
<dbReference type="Pfam" id="PF01636">
    <property type="entry name" value="APH"/>
    <property type="match status" value="1"/>
</dbReference>
<organism evidence="3 4">
    <name type="scientific">Rhynchosporium agropyri</name>
    <dbReference type="NCBI Taxonomy" id="914238"/>
    <lineage>
        <taxon>Eukaryota</taxon>
        <taxon>Fungi</taxon>
        <taxon>Dikarya</taxon>
        <taxon>Ascomycota</taxon>
        <taxon>Pezizomycotina</taxon>
        <taxon>Leotiomycetes</taxon>
        <taxon>Helotiales</taxon>
        <taxon>Ploettnerulaceae</taxon>
        <taxon>Rhynchosporium</taxon>
    </lineage>
</organism>
<dbReference type="Gene3D" id="3.90.1200.10">
    <property type="match status" value="1"/>
</dbReference>
<proteinExistence type="predicted"/>
<dbReference type="InterPro" id="IPR051035">
    <property type="entry name" value="Mito_inheritance_9"/>
</dbReference>
<sequence>MSVTTAPPVLRKAMDNGSEEDISEEELYEYRRYRWLYGCSPSELITVTQVVSRSDEPEKLAVRYRRFDLDALLDVAVKTAAGGARSCTKVLKCVEGQFNKAFLMTMDNGAEVLAKIPNPNVGSTFYTTASEVATRNFVREFLNFPVPRIQTYSLDPLNPVGVEYIIEEKAKGKPLGNLWRHWSRESQQDLVTGLVDLEARLASVSFKSHGCIYYKDDLKNKGVHVQSLKATYSSMGNPSKELDPSHTAKFVLGPLDEAVLWQGERATMALERGPWQNAVDFMLAMGMNETQWTKTYATAQMNYCRPIDTPEFPEEYISLLERYLILVPHLTPIFSEELQSKTLCLRDLHLDNIFVDPDTKRITHIIDWQSTPVSEIFLQYRVPPMLPPSSGDKSIPEPMSEGSRRRSESGESDDILRRYQDLTRIKNPLRWAAINHPHKSILQLVSLVSGAWSRNDVFSFRHALITIAAHWQDIYPDSTKCPISFTDQELWLHNEEMELLEELGTVLHLLEDENLIAVGGRVLREDYERAHAVNMRVKEMLVDMGEDEHHKALYEKIWPY</sequence>
<feature type="compositionally biased region" description="Basic and acidic residues" evidence="1">
    <location>
        <begin position="402"/>
        <end position="413"/>
    </location>
</feature>
<dbReference type="PANTHER" id="PTHR36091:SF2">
    <property type="entry name" value="AMINOGLYCOSIDE PHOSPHOTRANSFERASE DOMAIN-CONTAINING PROTEIN"/>
    <property type="match status" value="1"/>
</dbReference>
<dbReference type="SUPFAM" id="SSF56112">
    <property type="entry name" value="Protein kinase-like (PK-like)"/>
    <property type="match status" value="1"/>
</dbReference>
<dbReference type="InterPro" id="IPR002575">
    <property type="entry name" value="Aminoglycoside_PTrfase"/>
</dbReference>
<name>A0A1E1KFR3_9HELO</name>